<gene>
    <name evidence="2" type="ORF">ENT99_07210</name>
    <name evidence="3" type="ORF">ENU64_03735</name>
</gene>
<accession>A0A7J3MYI6</accession>
<keyword evidence="1" id="KW-0812">Transmembrane</keyword>
<keyword evidence="1" id="KW-0472">Membrane</keyword>
<dbReference type="EMBL" id="DTAU01000137">
    <property type="protein sequence ID" value="HFQ79464.1"/>
    <property type="molecule type" value="Genomic_DNA"/>
</dbReference>
<dbReference type="AlphaFoldDB" id="A0A7J3MYI6"/>
<dbReference type="EMBL" id="DTDH01000109">
    <property type="protein sequence ID" value="HGT98520.1"/>
    <property type="molecule type" value="Genomic_DNA"/>
</dbReference>
<sequence>MNLRKIFYTCIIIMLVFVTLNMENNISEEGSENTIKVRDKEISWIYRSKVSRANVYSSSMLVVGPSSIEHQIEALSNLDIDQGTISNLSYVFVGGERLFYQFTYTYSNLSILIDSNIVVNKDYIIVQWFSLKTNLQVNSGNSSFKYMQINDYVKDTIKKLNLSMIENWNTLMTVLRTKNEVREYINIYDLYINKTKYIGYLGLNDDTYICLNRIPMYTWIEVNEVVKDSKHNTMYRIESINGDEVASVTSSLSCMIPIIGIVNDIIKNLEIRTLFVELSVMNKLDITKKMSEILREYINKGIEIYTLMSHTVDRYNISKFVIEIQYISYPSETVITTVLSNINTVALNEDEDYIRTLLAEIIQIYRDICYCNNTIDWANMIATAKVKRIYTDTLNEDHTKYTLTTVSPKQVSVLVLITLVFVAVQVMVILFIILKTFREAT</sequence>
<evidence type="ECO:0000256" key="1">
    <source>
        <dbReference type="SAM" id="Phobius"/>
    </source>
</evidence>
<feature type="transmembrane region" description="Helical" evidence="1">
    <location>
        <begin position="413"/>
        <end position="434"/>
    </location>
</feature>
<organism evidence="3">
    <name type="scientific">Ignisphaera aggregans</name>
    <dbReference type="NCBI Taxonomy" id="334771"/>
    <lineage>
        <taxon>Archaea</taxon>
        <taxon>Thermoproteota</taxon>
        <taxon>Thermoprotei</taxon>
        <taxon>Desulfurococcales</taxon>
        <taxon>Desulfurococcaceae</taxon>
        <taxon>Ignisphaera</taxon>
    </lineage>
</organism>
<proteinExistence type="predicted"/>
<comment type="caution">
    <text evidence="3">The sequence shown here is derived from an EMBL/GenBank/DDBJ whole genome shotgun (WGS) entry which is preliminary data.</text>
</comment>
<protein>
    <submittedName>
        <fullName evidence="3">Uncharacterized protein</fullName>
    </submittedName>
</protein>
<keyword evidence="1" id="KW-1133">Transmembrane helix</keyword>
<name>A0A7J3MYI6_9CREN</name>
<evidence type="ECO:0000313" key="3">
    <source>
        <dbReference type="EMBL" id="HGT98520.1"/>
    </source>
</evidence>
<evidence type="ECO:0000313" key="2">
    <source>
        <dbReference type="EMBL" id="HFQ79464.1"/>
    </source>
</evidence>
<reference evidence="3" key="1">
    <citation type="journal article" date="2020" name="mSystems">
        <title>Genome- and Community-Level Interaction Insights into Carbon Utilization and Element Cycling Functions of Hydrothermarchaeota in Hydrothermal Sediment.</title>
        <authorList>
            <person name="Zhou Z."/>
            <person name="Liu Y."/>
            <person name="Xu W."/>
            <person name="Pan J."/>
            <person name="Luo Z.H."/>
            <person name="Li M."/>
        </authorList>
    </citation>
    <scope>NUCLEOTIDE SEQUENCE [LARGE SCALE GENOMIC DNA]</scope>
    <source>
        <strain evidence="2">SpSt-629</strain>
        <strain evidence="3">SpSt-688</strain>
    </source>
</reference>